<name>A0A6A6URY3_9PEZI</name>
<evidence type="ECO:0000313" key="3">
    <source>
        <dbReference type="Proteomes" id="UP000799302"/>
    </source>
</evidence>
<feature type="region of interest" description="Disordered" evidence="1">
    <location>
        <begin position="36"/>
        <end position="67"/>
    </location>
</feature>
<reference evidence="2" key="1">
    <citation type="journal article" date="2020" name="Stud. Mycol.">
        <title>101 Dothideomycetes genomes: a test case for predicting lifestyles and emergence of pathogens.</title>
        <authorList>
            <person name="Haridas S."/>
            <person name="Albert R."/>
            <person name="Binder M."/>
            <person name="Bloem J."/>
            <person name="Labutti K."/>
            <person name="Salamov A."/>
            <person name="Andreopoulos B."/>
            <person name="Baker S."/>
            <person name="Barry K."/>
            <person name="Bills G."/>
            <person name="Bluhm B."/>
            <person name="Cannon C."/>
            <person name="Castanera R."/>
            <person name="Culley D."/>
            <person name="Daum C."/>
            <person name="Ezra D."/>
            <person name="Gonzalez J."/>
            <person name="Henrissat B."/>
            <person name="Kuo A."/>
            <person name="Liang C."/>
            <person name="Lipzen A."/>
            <person name="Lutzoni F."/>
            <person name="Magnuson J."/>
            <person name="Mondo S."/>
            <person name="Nolan M."/>
            <person name="Ohm R."/>
            <person name="Pangilinan J."/>
            <person name="Park H.-J."/>
            <person name="Ramirez L."/>
            <person name="Alfaro M."/>
            <person name="Sun H."/>
            <person name="Tritt A."/>
            <person name="Yoshinaga Y."/>
            <person name="Zwiers L.-H."/>
            <person name="Turgeon B."/>
            <person name="Goodwin S."/>
            <person name="Spatafora J."/>
            <person name="Crous P."/>
            <person name="Grigoriev I."/>
        </authorList>
    </citation>
    <scope>NUCLEOTIDE SEQUENCE</scope>
    <source>
        <strain evidence="2">CBS 115976</strain>
    </source>
</reference>
<sequence length="414" mass="47347">MASTIVKSPYTRHCASPFTLLARQQIFRTSIRYTRHFHPNPSTQADKPKVRRKPRTRPHFRGERSPIDDQKELARTFRWPQSPTTQRHMSARDRVNRLTISGVNQDPGILPGTFIPSTHPFKILRPFRNAKLKEWRTWYRGFYDIGFYYYTRFISLPFTHWNTARNNLPAVYDKLDIAAHDRKPHKTDKQGILHEALELHKDMYEAFADGDKAAIRSICLPGLATSFLAHLQRRQESHKENQVVWKRALPGLEQAAGFLGFLRIRPNPYLVSFVIQEFPEDKATGQPQIVCQQAVVSIRSWQVIYQGLMEGKPELEESSWRLKIGPTLKSEYLVMQRKFVKGDKEEWRAWGFAKETTLDNIKDITHGAVYDKVMGKNAGKKGGGKNGDGESGKGGKNKSGGIDLIPAPDVVPTS</sequence>
<protein>
    <recommendedName>
        <fullName evidence="4">Tim44-like domain-containing protein</fullName>
    </recommendedName>
</protein>
<evidence type="ECO:0000313" key="2">
    <source>
        <dbReference type="EMBL" id="KAF2675002.1"/>
    </source>
</evidence>
<dbReference type="Gene3D" id="3.10.450.240">
    <property type="match status" value="1"/>
</dbReference>
<feature type="region of interest" description="Disordered" evidence="1">
    <location>
        <begin position="375"/>
        <end position="414"/>
    </location>
</feature>
<dbReference type="EMBL" id="MU004230">
    <property type="protein sequence ID" value="KAF2675002.1"/>
    <property type="molecule type" value="Genomic_DNA"/>
</dbReference>
<organism evidence="2 3">
    <name type="scientific">Microthyrium microscopicum</name>
    <dbReference type="NCBI Taxonomy" id="703497"/>
    <lineage>
        <taxon>Eukaryota</taxon>
        <taxon>Fungi</taxon>
        <taxon>Dikarya</taxon>
        <taxon>Ascomycota</taxon>
        <taxon>Pezizomycotina</taxon>
        <taxon>Dothideomycetes</taxon>
        <taxon>Dothideomycetes incertae sedis</taxon>
        <taxon>Microthyriales</taxon>
        <taxon>Microthyriaceae</taxon>
        <taxon>Microthyrium</taxon>
    </lineage>
</organism>
<dbReference type="Proteomes" id="UP000799302">
    <property type="component" value="Unassembled WGS sequence"/>
</dbReference>
<evidence type="ECO:0008006" key="4">
    <source>
        <dbReference type="Google" id="ProtNLM"/>
    </source>
</evidence>
<feature type="compositionally biased region" description="Basic residues" evidence="1">
    <location>
        <begin position="49"/>
        <end position="59"/>
    </location>
</feature>
<accession>A0A6A6URY3</accession>
<dbReference type="OrthoDB" id="19619at2759"/>
<proteinExistence type="predicted"/>
<keyword evidence="3" id="KW-1185">Reference proteome</keyword>
<dbReference type="AlphaFoldDB" id="A0A6A6URY3"/>
<gene>
    <name evidence="2" type="ORF">BT63DRAFT_409125</name>
</gene>
<evidence type="ECO:0000256" key="1">
    <source>
        <dbReference type="SAM" id="MobiDB-lite"/>
    </source>
</evidence>